<comment type="pathway">
    <text evidence="3">Protein modification; protein ubiquitination.</text>
</comment>
<comment type="caution">
    <text evidence="17">The sequence shown here is derived from an EMBL/GenBank/DDBJ whole genome shotgun (WGS) entry which is preliminary data.</text>
</comment>
<evidence type="ECO:0000313" key="17">
    <source>
        <dbReference type="EMBL" id="KAH7314389.1"/>
    </source>
</evidence>
<dbReference type="CDD" id="cd16461">
    <property type="entry name" value="RING-H2_EL5-like"/>
    <property type="match status" value="1"/>
</dbReference>
<dbReference type="EMBL" id="CM035426">
    <property type="protein sequence ID" value="KAH7314389.1"/>
    <property type="molecule type" value="Genomic_DNA"/>
</dbReference>
<keyword evidence="7" id="KW-0479">Metal-binding</keyword>
<evidence type="ECO:0000256" key="12">
    <source>
        <dbReference type="ARBA" id="ARBA00023136"/>
    </source>
</evidence>
<dbReference type="InterPro" id="IPR013083">
    <property type="entry name" value="Znf_RING/FYVE/PHD"/>
</dbReference>
<feature type="domain" description="RING-type" evidence="16">
    <location>
        <begin position="126"/>
        <end position="168"/>
    </location>
</feature>
<dbReference type="InterPro" id="IPR001841">
    <property type="entry name" value="Znf_RING"/>
</dbReference>
<evidence type="ECO:0000256" key="1">
    <source>
        <dbReference type="ARBA" id="ARBA00000900"/>
    </source>
</evidence>
<sequence>MGGPPSNSTSSDYYDNTGYVDPGQQPPTITSKLTIIALLIVFSVLLFLSSVHLYGKWLWRTRRGHRRLPLRRLNSQGQQALALMGAAPLLGMGLSKDVLSTIPTFIHSAKVKSGCVDEDSQKRLECSVCLSEFQDGEEGRVLPVCNHVFHSECIDMWFFSHKTCPLCRKVVEGTAETSPSFAPTNETHLEVGSEEAESAFEVRVSVHSTMPIESERIAHTDTITEPTIFPGEAIDYDDRMRSPLIGSPRPVQSPARRFGPVLGKPSSSSSSSSSSRKPPLRNTPPHITIQIPPRQDIRIPSPGCISLPSRRLTRSLVSPDSTSSSSSPSASATCGALQPPPSIKSPGIGFKASLNRVQSMQSMKGNGLLSGHLSPTLLKDGRGLPMKPPHIEHTMYCDGSYHTSNFQHAEGKQK</sequence>
<keyword evidence="8 13" id="KW-0863">Zinc-finger</keyword>
<evidence type="ECO:0000256" key="9">
    <source>
        <dbReference type="ARBA" id="ARBA00022786"/>
    </source>
</evidence>
<dbReference type="OMA" id="HAHATER"/>
<dbReference type="SMART" id="SM00184">
    <property type="entry name" value="RING"/>
    <property type="match status" value="1"/>
</dbReference>
<dbReference type="SUPFAM" id="SSF57850">
    <property type="entry name" value="RING/U-box"/>
    <property type="match status" value="1"/>
</dbReference>
<organism evidence="17 18">
    <name type="scientific">Ceratopteris richardii</name>
    <name type="common">Triangle waterfern</name>
    <dbReference type="NCBI Taxonomy" id="49495"/>
    <lineage>
        <taxon>Eukaryota</taxon>
        <taxon>Viridiplantae</taxon>
        <taxon>Streptophyta</taxon>
        <taxon>Embryophyta</taxon>
        <taxon>Tracheophyta</taxon>
        <taxon>Polypodiopsida</taxon>
        <taxon>Polypodiidae</taxon>
        <taxon>Polypodiales</taxon>
        <taxon>Pteridineae</taxon>
        <taxon>Pteridaceae</taxon>
        <taxon>Parkerioideae</taxon>
        <taxon>Ceratopteris</taxon>
    </lineage>
</organism>
<comment type="subcellular location">
    <subcellularLocation>
        <location evidence="2">Membrane</location>
        <topology evidence="2">Single-pass membrane protein</topology>
    </subcellularLocation>
</comment>
<name>A0A8T2S6X0_CERRI</name>
<feature type="region of interest" description="Disordered" evidence="14">
    <location>
        <begin position="233"/>
        <end position="347"/>
    </location>
</feature>
<keyword evidence="12 15" id="KW-0472">Membrane</keyword>
<evidence type="ECO:0000256" key="8">
    <source>
        <dbReference type="ARBA" id="ARBA00022771"/>
    </source>
</evidence>
<keyword evidence="5" id="KW-0808">Transferase</keyword>
<dbReference type="AlphaFoldDB" id="A0A8T2S6X0"/>
<dbReference type="PANTHER" id="PTHR46913:SF1">
    <property type="entry name" value="RING-H2 FINGER PROTEIN ATL16"/>
    <property type="match status" value="1"/>
</dbReference>
<keyword evidence="18" id="KW-1185">Reference proteome</keyword>
<evidence type="ECO:0000256" key="14">
    <source>
        <dbReference type="SAM" id="MobiDB-lite"/>
    </source>
</evidence>
<evidence type="ECO:0000256" key="4">
    <source>
        <dbReference type="ARBA" id="ARBA00012483"/>
    </source>
</evidence>
<proteinExistence type="predicted"/>
<dbReference type="GO" id="GO:0016020">
    <property type="term" value="C:membrane"/>
    <property type="evidence" value="ECO:0007669"/>
    <property type="project" value="UniProtKB-SubCell"/>
</dbReference>
<dbReference type="Proteomes" id="UP000825935">
    <property type="component" value="Chromosome 21"/>
</dbReference>
<evidence type="ECO:0000256" key="3">
    <source>
        <dbReference type="ARBA" id="ARBA00004906"/>
    </source>
</evidence>
<evidence type="ECO:0000256" key="10">
    <source>
        <dbReference type="ARBA" id="ARBA00022833"/>
    </source>
</evidence>
<dbReference type="FunFam" id="3.30.40.10:FF:000187">
    <property type="entry name" value="E3 ubiquitin-protein ligase ATL6"/>
    <property type="match status" value="1"/>
</dbReference>
<dbReference type="Pfam" id="PF13639">
    <property type="entry name" value="zf-RING_2"/>
    <property type="match status" value="1"/>
</dbReference>
<accession>A0A8T2S6X0</accession>
<evidence type="ECO:0000256" key="13">
    <source>
        <dbReference type="PROSITE-ProRule" id="PRU00175"/>
    </source>
</evidence>
<feature type="transmembrane region" description="Helical" evidence="15">
    <location>
        <begin position="35"/>
        <end position="59"/>
    </location>
</feature>
<feature type="compositionally biased region" description="Low complexity" evidence="14">
    <location>
        <begin position="289"/>
        <end position="302"/>
    </location>
</feature>
<evidence type="ECO:0000256" key="7">
    <source>
        <dbReference type="ARBA" id="ARBA00022723"/>
    </source>
</evidence>
<evidence type="ECO:0000256" key="15">
    <source>
        <dbReference type="SAM" id="Phobius"/>
    </source>
</evidence>
<keyword evidence="11 15" id="KW-1133">Transmembrane helix</keyword>
<reference evidence="17" key="1">
    <citation type="submission" date="2021-08" db="EMBL/GenBank/DDBJ databases">
        <title>WGS assembly of Ceratopteris richardii.</title>
        <authorList>
            <person name="Marchant D.B."/>
            <person name="Chen G."/>
            <person name="Jenkins J."/>
            <person name="Shu S."/>
            <person name="Leebens-Mack J."/>
            <person name="Grimwood J."/>
            <person name="Schmutz J."/>
            <person name="Soltis P."/>
            <person name="Soltis D."/>
            <person name="Chen Z.-H."/>
        </authorList>
    </citation>
    <scope>NUCLEOTIDE SEQUENCE</scope>
    <source>
        <strain evidence="17">Whitten #5841</strain>
        <tissue evidence="17">Leaf</tissue>
    </source>
</reference>
<dbReference type="GO" id="GO:0061630">
    <property type="term" value="F:ubiquitin protein ligase activity"/>
    <property type="evidence" value="ECO:0007669"/>
    <property type="project" value="UniProtKB-EC"/>
</dbReference>
<evidence type="ECO:0000256" key="2">
    <source>
        <dbReference type="ARBA" id="ARBA00004167"/>
    </source>
</evidence>
<evidence type="ECO:0000256" key="6">
    <source>
        <dbReference type="ARBA" id="ARBA00022692"/>
    </source>
</evidence>
<dbReference type="GO" id="GO:0008270">
    <property type="term" value="F:zinc ion binding"/>
    <property type="evidence" value="ECO:0007669"/>
    <property type="project" value="UniProtKB-KW"/>
</dbReference>
<comment type="catalytic activity">
    <reaction evidence="1">
        <text>S-ubiquitinyl-[E2 ubiquitin-conjugating enzyme]-L-cysteine + [acceptor protein]-L-lysine = [E2 ubiquitin-conjugating enzyme]-L-cysteine + N(6)-ubiquitinyl-[acceptor protein]-L-lysine.</text>
        <dbReference type="EC" id="2.3.2.27"/>
    </reaction>
</comment>
<dbReference type="GO" id="GO:0016567">
    <property type="term" value="P:protein ubiquitination"/>
    <property type="evidence" value="ECO:0007669"/>
    <property type="project" value="InterPro"/>
</dbReference>
<keyword evidence="6 15" id="KW-0812">Transmembrane</keyword>
<gene>
    <name evidence="17" type="ORF">KP509_21G001100</name>
</gene>
<evidence type="ECO:0000313" key="18">
    <source>
        <dbReference type="Proteomes" id="UP000825935"/>
    </source>
</evidence>
<evidence type="ECO:0000256" key="5">
    <source>
        <dbReference type="ARBA" id="ARBA00022679"/>
    </source>
</evidence>
<keyword evidence="10" id="KW-0862">Zinc</keyword>
<evidence type="ECO:0000259" key="16">
    <source>
        <dbReference type="PROSITE" id="PS50089"/>
    </source>
</evidence>
<feature type="compositionally biased region" description="Low complexity" evidence="14">
    <location>
        <begin position="318"/>
        <end position="333"/>
    </location>
</feature>
<dbReference type="EC" id="2.3.2.27" evidence="4"/>
<dbReference type="PANTHER" id="PTHR46913">
    <property type="entry name" value="RING-H2 FINGER PROTEIN ATL16"/>
    <property type="match status" value="1"/>
</dbReference>
<evidence type="ECO:0000256" key="11">
    <source>
        <dbReference type="ARBA" id="ARBA00022989"/>
    </source>
</evidence>
<keyword evidence="9" id="KW-0833">Ubl conjugation pathway</keyword>
<dbReference type="OrthoDB" id="8062037at2759"/>
<dbReference type="Gene3D" id="3.30.40.10">
    <property type="entry name" value="Zinc/RING finger domain, C3HC4 (zinc finger)"/>
    <property type="match status" value="1"/>
</dbReference>
<dbReference type="PROSITE" id="PS50089">
    <property type="entry name" value="ZF_RING_2"/>
    <property type="match status" value="1"/>
</dbReference>
<protein>
    <recommendedName>
        <fullName evidence="4">RING-type E3 ubiquitin transferase</fullName>
        <ecNumber evidence="4">2.3.2.27</ecNumber>
    </recommendedName>
</protein>
<dbReference type="InterPro" id="IPR044600">
    <property type="entry name" value="ATL1/ATL16-like"/>
</dbReference>
<feature type="compositionally biased region" description="Low complexity" evidence="14">
    <location>
        <begin position="266"/>
        <end position="275"/>
    </location>
</feature>